<keyword evidence="3" id="KW-1185">Reference proteome</keyword>
<dbReference type="InterPro" id="IPR029058">
    <property type="entry name" value="AB_hydrolase_fold"/>
</dbReference>
<feature type="domain" description="AB hydrolase-1" evidence="1">
    <location>
        <begin position="23"/>
        <end position="266"/>
    </location>
</feature>
<dbReference type="Proteomes" id="UP000184514">
    <property type="component" value="Unassembled WGS sequence"/>
</dbReference>
<dbReference type="STRING" id="696762.PFRI_02510"/>
<organism evidence="2 3">
    <name type="scientific">Planktotalea frisia</name>
    <dbReference type="NCBI Taxonomy" id="696762"/>
    <lineage>
        <taxon>Bacteria</taxon>
        <taxon>Pseudomonadati</taxon>
        <taxon>Pseudomonadota</taxon>
        <taxon>Alphaproteobacteria</taxon>
        <taxon>Rhodobacterales</taxon>
        <taxon>Paracoccaceae</taxon>
        <taxon>Planktotalea</taxon>
    </lineage>
</organism>
<dbReference type="AlphaFoldDB" id="A0A1L9P1Q4"/>
<dbReference type="Gene3D" id="3.40.50.1820">
    <property type="entry name" value="alpha/beta hydrolase"/>
    <property type="match status" value="1"/>
</dbReference>
<dbReference type="RefSeq" id="WP_072628958.1">
    <property type="nucleotide sequence ID" value="NZ_JABBAN010000211.1"/>
</dbReference>
<dbReference type="OrthoDB" id="9791366at2"/>
<evidence type="ECO:0000313" key="2">
    <source>
        <dbReference type="EMBL" id="OJI95457.1"/>
    </source>
</evidence>
<dbReference type="SUPFAM" id="SSF53474">
    <property type="entry name" value="alpha/beta-Hydrolases"/>
    <property type="match status" value="1"/>
</dbReference>
<name>A0A1L9P1Q4_9RHOB</name>
<sequence>MPRFETSDGPSLYYADEGEGLPLLCLSGLTRDSRDFDYVMPHLKGCRVIRLDYRGRGKSGWADDFLSYNIMREAQDAVELLDHLGLEKAAILGTSRGGIIAMGLAATVKVRLIGVALNDIGPELDPKGLEAIMVYLGVKPRANTLAEASAGLAYVMREKFVNVPQSRWDEEVAKFFVQTDDGLALSYDPKLREAVEVASQAEMPDLWPWFDALNGLPCAVIRGANSDLLAQDTYDQMMIRLPKAHGAVVKDRAHVPFLDEPEAVEALRKWIGDMQ</sequence>
<gene>
    <name evidence="2" type="primary">cpo</name>
    <name evidence="2" type="ORF">PFRI_02510</name>
</gene>
<accession>A0A1L9P1Q4</accession>
<reference evidence="2 3" key="1">
    <citation type="submission" date="2016-10" db="EMBL/GenBank/DDBJ databases">
        <title>Genome sequence of Planktotalea frisia SH6-1.</title>
        <authorList>
            <person name="Poehlein A."/>
            <person name="Bakenhus I."/>
            <person name="Voget S."/>
            <person name="Brinkhoff T."/>
            <person name="Simon M."/>
        </authorList>
    </citation>
    <scope>NUCLEOTIDE SEQUENCE [LARGE SCALE GENOMIC DNA]</scope>
    <source>
        <strain evidence="2 3">SH6-1</strain>
    </source>
</reference>
<dbReference type="GO" id="GO:0016691">
    <property type="term" value="F:chloride peroxidase activity"/>
    <property type="evidence" value="ECO:0007669"/>
    <property type="project" value="UniProtKB-EC"/>
</dbReference>
<dbReference type="EC" id="1.11.1.10" evidence="2"/>
<evidence type="ECO:0000259" key="1">
    <source>
        <dbReference type="Pfam" id="PF12697"/>
    </source>
</evidence>
<keyword evidence="2" id="KW-0560">Oxidoreductase</keyword>
<dbReference type="PANTHER" id="PTHR43433">
    <property type="entry name" value="HYDROLASE, ALPHA/BETA FOLD FAMILY PROTEIN"/>
    <property type="match status" value="1"/>
</dbReference>
<dbReference type="Pfam" id="PF12697">
    <property type="entry name" value="Abhydrolase_6"/>
    <property type="match status" value="1"/>
</dbReference>
<dbReference type="PANTHER" id="PTHR43433:SF5">
    <property type="entry name" value="AB HYDROLASE-1 DOMAIN-CONTAINING PROTEIN"/>
    <property type="match status" value="1"/>
</dbReference>
<comment type="caution">
    <text evidence="2">The sequence shown here is derived from an EMBL/GenBank/DDBJ whole genome shotgun (WGS) entry which is preliminary data.</text>
</comment>
<protein>
    <submittedName>
        <fullName evidence="2">Non-heme chloroperoxidase</fullName>
        <ecNumber evidence="2">1.11.1.10</ecNumber>
    </submittedName>
</protein>
<keyword evidence="2" id="KW-0575">Peroxidase</keyword>
<dbReference type="InterPro" id="IPR000073">
    <property type="entry name" value="AB_hydrolase_1"/>
</dbReference>
<evidence type="ECO:0000313" key="3">
    <source>
        <dbReference type="Proteomes" id="UP000184514"/>
    </source>
</evidence>
<dbReference type="EMBL" id="MLCB01000021">
    <property type="protein sequence ID" value="OJI95457.1"/>
    <property type="molecule type" value="Genomic_DNA"/>
</dbReference>
<dbReference type="InterPro" id="IPR050471">
    <property type="entry name" value="AB_hydrolase"/>
</dbReference>
<proteinExistence type="predicted"/>